<organism evidence="1 2">
    <name type="scientific">Variovorax paradoxus</name>
    <dbReference type="NCBI Taxonomy" id="34073"/>
    <lineage>
        <taxon>Bacteria</taxon>
        <taxon>Pseudomonadati</taxon>
        <taxon>Pseudomonadota</taxon>
        <taxon>Betaproteobacteria</taxon>
        <taxon>Burkholderiales</taxon>
        <taxon>Comamonadaceae</taxon>
        <taxon>Variovorax</taxon>
    </lineage>
</organism>
<proteinExistence type="predicted"/>
<name>A0A5Q0M2R0_VARPD</name>
<sequence>MKHFTEKIAACSIVKIAMILIFSISQAAFARDGFLCLPQEVHNSFRAGAREESKKCPNPSIKQCQSLLVPKDSLQVSPDRYYLLIGQDESYKKQISINRNTAEFYLETIYELRSGRSIETISGSCQPQQMPSQKL</sequence>
<evidence type="ECO:0000313" key="1">
    <source>
        <dbReference type="EMBL" id="QFZ83528.1"/>
    </source>
</evidence>
<dbReference type="EMBL" id="CP045644">
    <property type="protein sequence ID" value="QFZ83528.1"/>
    <property type="molecule type" value="Genomic_DNA"/>
</dbReference>
<evidence type="ECO:0000313" key="2">
    <source>
        <dbReference type="Proteomes" id="UP000326780"/>
    </source>
</evidence>
<dbReference type="Proteomes" id="UP000326780">
    <property type="component" value="Chromosome"/>
</dbReference>
<gene>
    <name evidence="1" type="ORF">GFK26_12540</name>
</gene>
<dbReference type="AlphaFoldDB" id="A0A5Q0M2R0"/>
<dbReference type="RefSeq" id="WP_153282241.1">
    <property type="nucleotide sequence ID" value="NZ_CP045644.1"/>
</dbReference>
<accession>A0A5Q0M2R0</accession>
<protein>
    <submittedName>
        <fullName evidence="1">Uncharacterized protein</fullName>
    </submittedName>
</protein>
<reference evidence="1 2" key="1">
    <citation type="submission" date="2019-10" db="EMBL/GenBank/DDBJ databases">
        <title>Complete genome sequence of Variovorax paradoxus 5C-2.</title>
        <authorList>
            <person name="Gogoleva N.E."/>
            <person name="Balkin A.S."/>
        </authorList>
    </citation>
    <scope>NUCLEOTIDE SEQUENCE [LARGE SCALE GENOMIC DNA]</scope>
    <source>
        <strain evidence="1 2">5C-2</strain>
    </source>
</reference>